<dbReference type="OrthoDB" id="6710009at2"/>
<proteinExistence type="predicted"/>
<dbReference type="AlphaFoldDB" id="A0A4Q1KQF0"/>
<organism evidence="1 2">
    <name type="scientific">Flavobacterium piscinae</name>
    <dbReference type="NCBI Taxonomy" id="2506424"/>
    <lineage>
        <taxon>Bacteria</taxon>
        <taxon>Pseudomonadati</taxon>
        <taxon>Bacteroidota</taxon>
        <taxon>Flavobacteriia</taxon>
        <taxon>Flavobacteriales</taxon>
        <taxon>Flavobacteriaceae</taxon>
        <taxon>Flavobacterium</taxon>
    </lineage>
</organism>
<dbReference type="Proteomes" id="UP000289734">
    <property type="component" value="Unassembled WGS sequence"/>
</dbReference>
<keyword evidence="2" id="KW-1185">Reference proteome</keyword>
<evidence type="ECO:0000313" key="2">
    <source>
        <dbReference type="Proteomes" id="UP000289734"/>
    </source>
</evidence>
<comment type="caution">
    <text evidence="1">The sequence shown here is derived from an EMBL/GenBank/DDBJ whole genome shotgun (WGS) entry which is preliminary data.</text>
</comment>
<dbReference type="Pfam" id="PF22000">
    <property type="entry name" value="DUF6929"/>
    <property type="match status" value="1"/>
</dbReference>
<gene>
    <name evidence="1" type="ORF">EQG68_08405</name>
</gene>
<dbReference type="EMBL" id="SBKQ01000007">
    <property type="protein sequence ID" value="RXR32251.1"/>
    <property type="molecule type" value="Genomic_DNA"/>
</dbReference>
<accession>A0A4Q1KQF0</accession>
<sequence>MDKIKLELFFQILGIGATSGLVFENDSLFLVSDSSSFLYEYNFSSNRLDKIKLFENSRESILKKDKPDFESITKIENSFLLLGSGSTQKRMLATKYDLKTKKTITTDLTDLFGKISASTGIDDENLNIEGAVNYKNNWLLFQRGNGSANQNGIVILKESLENPSTITFVPLILPTEKAVNVTFTDAILVEGKIYFLAAAENSESTFEDGEVLGSWIGVLNPENFELEMVEKITNQHKFEGLTKYQNSSEEITFLLCEDDDSGIVKSDIYKLAIKKTIR</sequence>
<evidence type="ECO:0000313" key="1">
    <source>
        <dbReference type="EMBL" id="RXR32251.1"/>
    </source>
</evidence>
<dbReference type="RefSeq" id="WP_129464366.1">
    <property type="nucleotide sequence ID" value="NZ_SBKQ01000007.1"/>
</dbReference>
<dbReference type="InterPro" id="IPR053851">
    <property type="entry name" value="DUF6929"/>
</dbReference>
<reference evidence="2" key="1">
    <citation type="submission" date="2019-01" db="EMBL/GenBank/DDBJ databases">
        <title>Cytophagaceae bacterium strain CAR-16.</title>
        <authorList>
            <person name="Chen W.-M."/>
        </authorList>
    </citation>
    <scope>NUCLEOTIDE SEQUENCE [LARGE SCALE GENOMIC DNA]</scope>
    <source>
        <strain evidence="2">ICH-30</strain>
    </source>
</reference>
<name>A0A4Q1KQF0_9FLAO</name>
<protein>
    <submittedName>
        <fullName evidence="1">Uncharacterized protein</fullName>
    </submittedName>
</protein>